<accession>A0A0K2GB32</accession>
<dbReference type="RefSeq" id="WP_053379355.1">
    <property type="nucleotide sequence ID" value="NZ_CP011801.1"/>
</dbReference>
<dbReference type="Gene3D" id="3.10.580.10">
    <property type="entry name" value="CBS-domain"/>
    <property type="match status" value="1"/>
</dbReference>
<dbReference type="InterPro" id="IPR000644">
    <property type="entry name" value="CBS_dom"/>
</dbReference>
<evidence type="ECO:0000256" key="2">
    <source>
        <dbReference type="PROSITE-ProRule" id="PRU00703"/>
    </source>
</evidence>
<sequence length="144" mass="15559">MPNTIARIMTKNPKSVGPNTSVMSAAKTMRTARVGSLFVKKGKKLVGILTDTDIVRRAVAGGKPLGKLTVEKIMTSPICTIEGSQTVDDAQDMMGDLGVRHLAVTRGGDIVGVVSVRDLLMFYKRYAQSKISEMDYSEPKIGQD</sequence>
<dbReference type="EMBL" id="CP011801">
    <property type="protein sequence ID" value="ALA58155.1"/>
    <property type="molecule type" value="Genomic_DNA"/>
</dbReference>
<protein>
    <recommendedName>
        <fullName evidence="3">CBS domain-containing protein</fullName>
    </recommendedName>
</protein>
<dbReference type="OrthoDB" id="9802114at2"/>
<evidence type="ECO:0000313" key="4">
    <source>
        <dbReference type="EMBL" id="ALA58155.1"/>
    </source>
</evidence>
<organism evidence="4 5">
    <name type="scientific">Nitrospira moscoviensis</name>
    <dbReference type="NCBI Taxonomy" id="42253"/>
    <lineage>
        <taxon>Bacteria</taxon>
        <taxon>Pseudomonadati</taxon>
        <taxon>Nitrospirota</taxon>
        <taxon>Nitrospiria</taxon>
        <taxon>Nitrospirales</taxon>
        <taxon>Nitrospiraceae</taxon>
        <taxon>Nitrospira</taxon>
    </lineage>
</organism>
<dbReference type="PANTHER" id="PTHR43080:SF2">
    <property type="entry name" value="CBS DOMAIN-CONTAINING PROTEIN"/>
    <property type="match status" value="1"/>
</dbReference>
<dbReference type="Pfam" id="PF00571">
    <property type="entry name" value="CBS"/>
    <property type="match status" value="2"/>
</dbReference>
<dbReference type="STRING" id="42253.NITMOv2_1735"/>
<dbReference type="PROSITE" id="PS51371">
    <property type="entry name" value="CBS"/>
    <property type="match status" value="2"/>
</dbReference>
<dbReference type="SUPFAM" id="SSF54631">
    <property type="entry name" value="CBS-domain pair"/>
    <property type="match status" value="1"/>
</dbReference>
<name>A0A0K2GB32_NITMO</name>
<evidence type="ECO:0000259" key="3">
    <source>
        <dbReference type="PROSITE" id="PS51371"/>
    </source>
</evidence>
<feature type="domain" description="CBS" evidence="3">
    <location>
        <begin position="74"/>
        <end position="131"/>
    </location>
</feature>
<dbReference type="InterPro" id="IPR051257">
    <property type="entry name" value="Diverse_CBS-Domain"/>
</dbReference>
<proteinExistence type="predicted"/>
<dbReference type="PATRIC" id="fig|42253.5.peg.1706"/>
<evidence type="ECO:0000313" key="5">
    <source>
        <dbReference type="Proteomes" id="UP000069205"/>
    </source>
</evidence>
<reference evidence="4 5" key="1">
    <citation type="journal article" date="2015" name="Proc. Natl. Acad. Sci. U.S.A.">
        <title>Expanded metabolic versatility of ubiquitous nitrite-oxidizing bacteria from the genus Nitrospira.</title>
        <authorList>
            <person name="Koch H."/>
            <person name="Lucker S."/>
            <person name="Albertsen M."/>
            <person name="Kitzinger K."/>
            <person name="Herbold C."/>
            <person name="Spieck E."/>
            <person name="Nielsen P.H."/>
            <person name="Wagner M."/>
            <person name="Daims H."/>
        </authorList>
    </citation>
    <scope>NUCLEOTIDE SEQUENCE [LARGE SCALE GENOMIC DNA]</scope>
    <source>
        <strain evidence="4 5">NSP M-1</strain>
    </source>
</reference>
<dbReference type="InterPro" id="IPR046342">
    <property type="entry name" value="CBS_dom_sf"/>
</dbReference>
<dbReference type="SMART" id="SM00116">
    <property type="entry name" value="CBS"/>
    <property type="match status" value="2"/>
</dbReference>
<dbReference type="Proteomes" id="UP000069205">
    <property type="component" value="Chromosome"/>
</dbReference>
<dbReference type="KEGG" id="nmv:NITMOv2_1735"/>
<keyword evidence="5" id="KW-1185">Reference proteome</keyword>
<feature type="domain" description="CBS" evidence="3">
    <location>
        <begin position="9"/>
        <end position="65"/>
    </location>
</feature>
<gene>
    <name evidence="4" type="ORF">NITMOv2_1735</name>
</gene>
<dbReference type="AlphaFoldDB" id="A0A0K2GB32"/>
<keyword evidence="1 2" id="KW-0129">CBS domain</keyword>
<dbReference type="PANTHER" id="PTHR43080">
    <property type="entry name" value="CBS DOMAIN-CONTAINING PROTEIN CBSX3, MITOCHONDRIAL"/>
    <property type="match status" value="1"/>
</dbReference>
<evidence type="ECO:0000256" key="1">
    <source>
        <dbReference type="ARBA" id="ARBA00023122"/>
    </source>
</evidence>